<evidence type="ECO:0000313" key="3">
    <source>
        <dbReference type="EMBL" id="TSH93043.1"/>
    </source>
</evidence>
<evidence type="ECO:0000313" key="4">
    <source>
        <dbReference type="Proteomes" id="UP000318405"/>
    </source>
</evidence>
<dbReference type="Proteomes" id="UP000318405">
    <property type="component" value="Unassembled WGS sequence"/>
</dbReference>
<dbReference type="InterPro" id="IPR005064">
    <property type="entry name" value="BUG"/>
</dbReference>
<evidence type="ECO:0000256" key="1">
    <source>
        <dbReference type="ARBA" id="ARBA00006987"/>
    </source>
</evidence>
<sequence>MKALYALLAVATTMLPPASQAAYPERPITLVVPYAAGGMGSTFGNVVGDALARQLGRPVVVDYRPGANGALGAAYVAKAQPDGYTMLMAVNSTMAINPNLYPKLQYDPVGDFAPVAMVNASSNILVVNAASPFKSLQELIDYARQNPGKLNFGSSGNGATPHLSGEMLKRLADVKINHVPYKGIGPAVTDLLGGQIDFVFSDTSAMPQVQAGRLRALAVTGPTRLGIAPDIPTMQEAGLDDFIVRTWYSLVVPAGTPEDVVQRLNGAVAAVVKDPEVKARMVAVGVDPAEDTSSEYLDRTIRSDLAFWKQFMADTGIRLE</sequence>
<dbReference type="AlphaFoldDB" id="A0A556AJJ3"/>
<proteinExistence type="inferred from homology"/>
<feature type="chain" id="PRO_5021816894" evidence="2">
    <location>
        <begin position="22"/>
        <end position="320"/>
    </location>
</feature>
<dbReference type="OrthoDB" id="8681540at2"/>
<dbReference type="EMBL" id="VLTJ01000029">
    <property type="protein sequence ID" value="TSH93043.1"/>
    <property type="molecule type" value="Genomic_DNA"/>
</dbReference>
<dbReference type="SUPFAM" id="SSF53850">
    <property type="entry name" value="Periplasmic binding protein-like II"/>
    <property type="match status" value="1"/>
</dbReference>
<keyword evidence="2" id="KW-0732">Signal</keyword>
<organism evidence="3 4">
    <name type="scientific">Verticiella sediminum</name>
    <dbReference type="NCBI Taxonomy" id="1247510"/>
    <lineage>
        <taxon>Bacteria</taxon>
        <taxon>Pseudomonadati</taxon>
        <taxon>Pseudomonadota</taxon>
        <taxon>Betaproteobacteria</taxon>
        <taxon>Burkholderiales</taxon>
        <taxon>Alcaligenaceae</taxon>
        <taxon>Verticiella</taxon>
    </lineage>
</organism>
<keyword evidence="4" id="KW-1185">Reference proteome</keyword>
<dbReference type="PANTHER" id="PTHR42928:SF5">
    <property type="entry name" value="BLR1237 PROTEIN"/>
    <property type="match status" value="1"/>
</dbReference>
<accession>A0A556AJJ3</accession>
<name>A0A556AJJ3_9BURK</name>
<dbReference type="CDD" id="cd07012">
    <property type="entry name" value="PBP2_Bug_TTT"/>
    <property type="match status" value="1"/>
</dbReference>
<dbReference type="RefSeq" id="WP_143949410.1">
    <property type="nucleotide sequence ID" value="NZ_BAABMB010000001.1"/>
</dbReference>
<comment type="similarity">
    <text evidence="1">Belongs to the UPF0065 (bug) family.</text>
</comment>
<dbReference type="Gene3D" id="3.40.190.10">
    <property type="entry name" value="Periplasmic binding protein-like II"/>
    <property type="match status" value="1"/>
</dbReference>
<gene>
    <name evidence="3" type="ORF">FOZ76_16800</name>
</gene>
<dbReference type="InterPro" id="IPR042100">
    <property type="entry name" value="Bug_dom1"/>
</dbReference>
<protein>
    <submittedName>
        <fullName evidence="3">Tripartite tricarboxylate transporter substrate binding protein</fullName>
    </submittedName>
</protein>
<comment type="caution">
    <text evidence="3">The sequence shown here is derived from an EMBL/GenBank/DDBJ whole genome shotgun (WGS) entry which is preliminary data.</text>
</comment>
<dbReference type="Gene3D" id="3.40.190.150">
    <property type="entry name" value="Bordetella uptake gene, domain 1"/>
    <property type="match status" value="1"/>
</dbReference>
<dbReference type="PANTHER" id="PTHR42928">
    <property type="entry name" value="TRICARBOXYLATE-BINDING PROTEIN"/>
    <property type="match status" value="1"/>
</dbReference>
<dbReference type="PIRSF" id="PIRSF017082">
    <property type="entry name" value="YflP"/>
    <property type="match status" value="1"/>
</dbReference>
<reference evidence="3 4" key="1">
    <citation type="submission" date="2019-07" db="EMBL/GenBank/DDBJ databases">
        <title>Qingshengfaniella alkalisoli gen. nov., sp. nov., isolated from saline soil.</title>
        <authorList>
            <person name="Xu L."/>
            <person name="Huang X.-X."/>
            <person name="Sun J.-Q."/>
        </authorList>
    </citation>
    <scope>NUCLEOTIDE SEQUENCE [LARGE SCALE GENOMIC DNA]</scope>
    <source>
        <strain evidence="3 4">DSM 27279</strain>
    </source>
</reference>
<feature type="signal peptide" evidence="2">
    <location>
        <begin position="1"/>
        <end position="21"/>
    </location>
</feature>
<evidence type="ECO:0000256" key="2">
    <source>
        <dbReference type="SAM" id="SignalP"/>
    </source>
</evidence>
<dbReference type="Pfam" id="PF03401">
    <property type="entry name" value="TctC"/>
    <property type="match status" value="1"/>
</dbReference>